<sequence length="77" mass="8446">MSLPKPPDALFCHSDIIAPGAMAQAKNMGLRVPQDISLIGFDDIELSRYSSPPSPSRASTLVAKLCYSCWSSYKARW</sequence>
<organism evidence="6 7">
    <name type="scientific">Candidatus Erwinia dacicola</name>
    <dbReference type="NCBI Taxonomy" id="252393"/>
    <lineage>
        <taxon>Bacteria</taxon>
        <taxon>Pseudomonadati</taxon>
        <taxon>Pseudomonadota</taxon>
        <taxon>Gammaproteobacteria</taxon>
        <taxon>Enterobacterales</taxon>
        <taxon>Erwiniaceae</taxon>
        <taxon>Erwinia</taxon>
    </lineage>
</organism>
<evidence type="ECO:0000313" key="6">
    <source>
        <dbReference type="EMBL" id="RAP72351.1"/>
    </source>
</evidence>
<dbReference type="InterPro" id="IPR046335">
    <property type="entry name" value="LacI/GalR-like_sensor"/>
</dbReference>
<accession>A0A328TTG3</accession>
<keyword evidence="1" id="KW-0678">Repressor</keyword>
<protein>
    <submittedName>
        <fullName evidence="6">Periplasmic binding protein-like domain protein</fullName>
    </submittedName>
</protein>
<proteinExistence type="predicted"/>
<evidence type="ECO:0000259" key="5">
    <source>
        <dbReference type="Pfam" id="PF13377"/>
    </source>
</evidence>
<reference evidence="6" key="1">
    <citation type="submission" date="2018-04" db="EMBL/GenBank/DDBJ databases">
        <title>Genomes of the Obligate Erwinia dacicola and Facultative Enterobacter sp. OLF Endosymbionts of the Olive Fruit fly, Bactrocera oleae.</title>
        <authorList>
            <person name="Estes A.M."/>
            <person name="Hearn D.J."/>
            <person name="Agarwal S."/>
            <person name="Pierson E.A."/>
            <person name="Dunning-Hotopp J.C."/>
        </authorList>
    </citation>
    <scope>NUCLEOTIDE SEQUENCE [LARGE SCALE GENOMIC DNA]</scope>
    <source>
        <strain evidence="6">Oroville</strain>
    </source>
</reference>
<keyword evidence="4" id="KW-0804">Transcription</keyword>
<dbReference type="Gene3D" id="3.40.50.2300">
    <property type="match status" value="1"/>
</dbReference>
<evidence type="ECO:0000313" key="7">
    <source>
        <dbReference type="Proteomes" id="UP000244334"/>
    </source>
</evidence>
<evidence type="ECO:0000256" key="4">
    <source>
        <dbReference type="ARBA" id="ARBA00023163"/>
    </source>
</evidence>
<evidence type="ECO:0000256" key="2">
    <source>
        <dbReference type="ARBA" id="ARBA00023015"/>
    </source>
</evidence>
<dbReference type="EMBL" id="LJAM02000042">
    <property type="protein sequence ID" value="RAP72351.1"/>
    <property type="molecule type" value="Genomic_DNA"/>
</dbReference>
<dbReference type="InterPro" id="IPR028082">
    <property type="entry name" value="Peripla_BP_I"/>
</dbReference>
<dbReference type="PANTHER" id="PTHR30146">
    <property type="entry name" value="LACI-RELATED TRANSCRIPTIONAL REPRESSOR"/>
    <property type="match status" value="1"/>
</dbReference>
<name>A0A328TTG3_9GAMM</name>
<dbReference type="GO" id="GO:0003700">
    <property type="term" value="F:DNA-binding transcription factor activity"/>
    <property type="evidence" value="ECO:0007669"/>
    <property type="project" value="TreeGrafter"/>
</dbReference>
<dbReference type="PANTHER" id="PTHR30146:SF151">
    <property type="entry name" value="HTH-TYPE TRANSCRIPTIONAL REPRESSOR CYTR"/>
    <property type="match status" value="1"/>
</dbReference>
<comment type="caution">
    <text evidence="6">The sequence shown here is derived from an EMBL/GenBank/DDBJ whole genome shotgun (WGS) entry which is preliminary data.</text>
</comment>
<gene>
    <name evidence="6" type="ORF">ACZ87_00824</name>
</gene>
<keyword evidence="3" id="KW-0238">DNA-binding</keyword>
<keyword evidence="7" id="KW-1185">Reference proteome</keyword>
<feature type="domain" description="Transcriptional regulator LacI/GalR-like sensor" evidence="5">
    <location>
        <begin position="6"/>
        <end position="54"/>
    </location>
</feature>
<keyword evidence="2" id="KW-0805">Transcription regulation</keyword>
<evidence type="ECO:0000256" key="3">
    <source>
        <dbReference type="ARBA" id="ARBA00023125"/>
    </source>
</evidence>
<evidence type="ECO:0000256" key="1">
    <source>
        <dbReference type="ARBA" id="ARBA00022491"/>
    </source>
</evidence>
<dbReference type="Proteomes" id="UP000244334">
    <property type="component" value="Unassembled WGS sequence"/>
</dbReference>
<dbReference type="AlphaFoldDB" id="A0A328TTG3"/>
<dbReference type="SUPFAM" id="SSF53822">
    <property type="entry name" value="Periplasmic binding protein-like I"/>
    <property type="match status" value="1"/>
</dbReference>
<dbReference type="Pfam" id="PF13377">
    <property type="entry name" value="Peripla_BP_3"/>
    <property type="match status" value="1"/>
</dbReference>
<dbReference type="GO" id="GO:0000976">
    <property type="term" value="F:transcription cis-regulatory region binding"/>
    <property type="evidence" value="ECO:0007669"/>
    <property type="project" value="TreeGrafter"/>
</dbReference>